<name>A0A9P4VP67_9PEZI</name>
<evidence type="ECO:0000256" key="5">
    <source>
        <dbReference type="ARBA" id="ARBA00022737"/>
    </source>
</evidence>
<evidence type="ECO:0000313" key="12">
    <source>
        <dbReference type="Proteomes" id="UP000799429"/>
    </source>
</evidence>
<dbReference type="InterPro" id="IPR044066">
    <property type="entry name" value="TRIAD_supradom"/>
</dbReference>
<evidence type="ECO:0000256" key="8">
    <source>
        <dbReference type="ARBA" id="ARBA00022833"/>
    </source>
</evidence>
<comment type="catalytic activity">
    <reaction evidence="1">
        <text>[E2 ubiquitin-conjugating enzyme]-S-ubiquitinyl-L-cysteine + [acceptor protein]-L-lysine = [E2 ubiquitin-conjugating enzyme]-L-cysteine + [acceptor protein]-N(6)-ubiquitinyl-L-lysine.</text>
        <dbReference type="EC" id="2.3.2.31"/>
    </reaction>
</comment>
<dbReference type="CDD" id="cd22584">
    <property type="entry name" value="Rcat_RBR_unk"/>
    <property type="match status" value="1"/>
</dbReference>
<keyword evidence="5" id="KW-0677">Repeat</keyword>
<evidence type="ECO:0000256" key="9">
    <source>
        <dbReference type="SAM" id="MobiDB-lite"/>
    </source>
</evidence>
<keyword evidence="7" id="KW-0833">Ubl conjugation pathway</keyword>
<evidence type="ECO:0000259" key="10">
    <source>
        <dbReference type="PROSITE" id="PS51873"/>
    </source>
</evidence>
<reference evidence="11" key="1">
    <citation type="journal article" date="2020" name="Stud. Mycol.">
        <title>101 Dothideomycetes genomes: a test case for predicting lifestyles and emergence of pathogens.</title>
        <authorList>
            <person name="Haridas S."/>
            <person name="Albert R."/>
            <person name="Binder M."/>
            <person name="Bloem J."/>
            <person name="Labutti K."/>
            <person name="Salamov A."/>
            <person name="Andreopoulos B."/>
            <person name="Baker S."/>
            <person name="Barry K."/>
            <person name="Bills G."/>
            <person name="Bluhm B."/>
            <person name="Cannon C."/>
            <person name="Castanera R."/>
            <person name="Culley D."/>
            <person name="Daum C."/>
            <person name="Ezra D."/>
            <person name="Gonzalez J."/>
            <person name="Henrissat B."/>
            <person name="Kuo A."/>
            <person name="Liang C."/>
            <person name="Lipzen A."/>
            <person name="Lutzoni F."/>
            <person name="Magnuson J."/>
            <person name="Mondo S."/>
            <person name="Nolan M."/>
            <person name="Ohm R."/>
            <person name="Pangilinan J."/>
            <person name="Park H.-J."/>
            <person name="Ramirez L."/>
            <person name="Alfaro M."/>
            <person name="Sun H."/>
            <person name="Tritt A."/>
            <person name="Yoshinaga Y."/>
            <person name="Zwiers L.-H."/>
            <person name="Turgeon B."/>
            <person name="Goodwin S."/>
            <person name="Spatafora J."/>
            <person name="Crous P."/>
            <person name="Grigoriev I."/>
        </authorList>
    </citation>
    <scope>NUCLEOTIDE SEQUENCE</scope>
    <source>
        <strain evidence="11">CBS 101060</strain>
    </source>
</reference>
<protein>
    <recommendedName>
        <fullName evidence="2">RBR-type E3 ubiquitin transferase</fullName>
        <ecNumber evidence="2">2.3.2.31</ecNumber>
    </recommendedName>
</protein>
<dbReference type="PANTHER" id="PTHR11685">
    <property type="entry name" value="RBR FAMILY RING FINGER AND IBR DOMAIN-CONTAINING"/>
    <property type="match status" value="1"/>
</dbReference>
<dbReference type="GO" id="GO:0016567">
    <property type="term" value="P:protein ubiquitination"/>
    <property type="evidence" value="ECO:0007669"/>
    <property type="project" value="InterPro"/>
</dbReference>
<dbReference type="GO" id="GO:0008270">
    <property type="term" value="F:zinc ion binding"/>
    <property type="evidence" value="ECO:0007669"/>
    <property type="project" value="UniProtKB-KW"/>
</dbReference>
<comment type="caution">
    <text evidence="11">The sequence shown here is derived from an EMBL/GenBank/DDBJ whole genome shotgun (WGS) entry which is preliminary data.</text>
</comment>
<keyword evidence="8" id="KW-0862">Zinc</keyword>
<feature type="compositionally biased region" description="Acidic residues" evidence="9">
    <location>
        <begin position="246"/>
        <end position="255"/>
    </location>
</feature>
<evidence type="ECO:0000256" key="1">
    <source>
        <dbReference type="ARBA" id="ARBA00001798"/>
    </source>
</evidence>
<dbReference type="EMBL" id="MU006103">
    <property type="protein sequence ID" value="KAF2836442.1"/>
    <property type="molecule type" value="Genomic_DNA"/>
</dbReference>
<keyword evidence="12" id="KW-1185">Reference proteome</keyword>
<dbReference type="InterPro" id="IPR002867">
    <property type="entry name" value="IBR_dom"/>
</dbReference>
<organism evidence="11 12">
    <name type="scientific">Patellaria atrata CBS 101060</name>
    <dbReference type="NCBI Taxonomy" id="1346257"/>
    <lineage>
        <taxon>Eukaryota</taxon>
        <taxon>Fungi</taxon>
        <taxon>Dikarya</taxon>
        <taxon>Ascomycota</taxon>
        <taxon>Pezizomycotina</taxon>
        <taxon>Dothideomycetes</taxon>
        <taxon>Dothideomycetes incertae sedis</taxon>
        <taxon>Patellariales</taxon>
        <taxon>Patellariaceae</taxon>
        <taxon>Patellaria</taxon>
    </lineage>
</organism>
<sequence length="289" mass="33216">MATTSRCVVCLDTEEETSTVIHRLGCPGHHMCTDCLKESFERAMRFEGDYPPTCCGREELSFVQYYPLMDPDFVRRYEAKEEEYSVPQGERRYCSNSECTTFLSPEIHKKDTSRAKCPNCNTITCTECKSEVAVSPNGETNSHHCEYTQEEVGFERAVREHRYQRCPNCDRVVELMEACNHITCVCDQEFCYICGEEWAGLHACPQYGHPEYDAEGYNQDGFHRDTGFDRDGHPAFDARGGGRGEGEEEEEEEIGERENQRFTNAYLEFARLLAQDRFRGGFGFGQDFD</sequence>
<keyword evidence="6" id="KW-0863">Zinc-finger</keyword>
<dbReference type="InterPro" id="IPR031127">
    <property type="entry name" value="E3_UB_ligase_RBR"/>
</dbReference>
<evidence type="ECO:0000256" key="6">
    <source>
        <dbReference type="ARBA" id="ARBA00022771"/>
    </source>
</evidence>
<keyword evidence="3" id="KW-0808">Transferase</keyword>
<evidence type="ECO:0000256" key="7">
    <source>
        <dbReference type="ARBA" id="ARBA00022786"/>
    </source>
</evidence>
<dbReference type="Gene3D" id="1.20.120.1750">
    <property type="match status" value="1"/>
</dbReference>
<evidence type="ECO:0000256" key="3">
    <source>
        <dbReference type="ARBA" id="ARBA00022679"/>
    </source>
</evidence>
<keyword evidence="4" id="KW-0479">Metal-binding</keyword>
<evidence type="ECO:0000313" key="11">
    <source>
        <dbReference type="EMBL" id="KAF2836442.1"/>
    </source>
</evidence>
<feature type="domain" description="RING-type" evidence="10">
    <location>
        <begin position="3"/>
        <end position="213"/>
    </location>
</feature>
<evidence type="ECO:0000256" key="4">
    <source>
        <dbReference type="ARBA" id="ARBA00022723"/>
    </source>
</evidence>
<dbReference type="EC" id="2.3.2.31" evidence="2"/>
<dbReference type="Pfam" id="PF01485">
    <property type="entry name" value="IBR"/>
    <property type="match status" value="2"/>
</dbReference>
<gene>
    <name evidence="11" type="ORF">M501DRAFT_979578</name>
</gene>
<dbReference type="Proteomes" id="UP000799429">
    <property type="component" value="Unassembled WGS sequence"/>
</dbReference>
<feature type="region of interest" description="Disordered" evidence="9">
    <location>
        <begin position="229"/>
        <end position="258"/>
    </location>
</feature>
<dbReference type="AlphaFoldDB" id="A0A9P4VP67"/>
<dbReference type="SUPFAM" id="SSF57850">
    <property type="entry name" value="RING/U-box"/>
    <property type="match status" value="1"/>
</dbReference>
<proteinExistence type="predicted"/>
<feature type="compositionally biased region" description="Basic and acidic residues" evidence="9">
    <location>
        <begin position="229"/>
        <end position="245"/>
    </location>
</feature>
<dbReference type="CDD" id="cd20335">
    <property type="entry name" value="BRcat_RBR"/>
    <property type="match status" value="1"/>
</dbReference>
<accession>A0A9P4VP67</accession>
<dbReference type="OrthoDB" id="10009520at2759"/>
<evidence type="ECO:0000256" key="2">
    <source>
        <dbReference type="ARBA" id="ARBA00012251"/>
    </source>
</evidence>
<dbReference type="PROSITE" id="PS51873">
    <property type="entry name" value="TRIAD"/>
    <property type="match status" value="1"/>
</dbReference>
<dbReference type="GO" id="GO:0061630">
    <property type="term" value="F:ubiquitin protein ligase activity"/>
    <property type="evidence" value="ECO:0007669"/>
    <property type="project" value="UniProtKB-EC"/>
</dbReference>